<feature type="domain" description="BD-FAE-like" evidence="2">
    <location>
        <begin position="39"/>
        <end position="223"/>
    </location>
</feature>
<gene>
    <name evidence="3" type="ORF">RASY3_15185</name>
</gene>
<evidence type="ECO:0000313" key="3">
    <source>
        <dbReference type="EMBL" id="EXM37695.1"/>
    </source>
</evidence>
<dbReference type="InterPro" id="IPR049492">
    <property type="entry name" value="BD-FAE-like_dom"/>
</dbReference>
<proteinExistence type="predicted"/>
<dbReference type="OrthoDB" id="9794725at2"/>
<evidence type="ECO:0000259" key="2">
    <source>
        <dbReference type="Pfam" id="PF20434"/>
    </source>
</evidence>
<dbReference type="Pfam" id="PF20434">
    <property type="entry name" value="BD-FAE"/>
    <property type="match status" value="1"/>
</dbReference>
<dbReference type="RefSeq" id="WP_024856842.1">
    <property type="nucleotide sequence ID" value="NZ_JEOB01000004.1"/>
</dbReference>
<keyword evidence="4" id="KW-1185">Reference proteome</keyword>
<evidence type="ECO:0000313" key="4">
    <source>
        <dbReference type="Proteomes" id="UP000021369"/>
    </source>
</evidence>
<organism evidence="3 4">
    <name type="scientific">Ruminococcus albus SY3</name>
    <dbReference type="NCBI Taxonomy" id="1341156"/>
    <lineage>
        <taxon>Bacteria</taxon>
        <taxon>Bacillati</taxon>
        <taxon>Bacillota</taxon>
        <taxon>Clostridia</taxon>
        <taxon>Eubacteriales</taxon>
        <taxon>Oscillospiraceae</taxon>
        <taxon>Ruminococcus</taxon>
    </lineage>
</organism>
<dbReference type="InterPro" id="IPR050300">
    <property type="entry name" value="GDXG_lipolytic_enzyme"/>
</dbReference>
<dbReference type="EMBL" id="JEOB01000004">
    <property type="protein sequence ID" value="EXM37695.1"/>
    <property type="molecule type" value="Genomic_DNA"/>
</dbReference>
<name>A0A011WKY9_RUMAL</name>
<dbReference type="PANTHER" id="PTHR48081">
    <property type="entry name" value="AB HYDROLASE SUPERFAMILY PROTEIN C4A8.06C"/>
    <property type="match status" value="1"/>
</dbReference>
<dbReference type="GO" id="GO:0016787">
    <property type="term" value="F:hydrolase activity"/>
    <property type="evidence" value="ECO:0007669"/>
    <property type="project" value="UniProtKB-KW"/>
</dbReference>
<dbReference type="InterPro" id="IPR029058">
    <property type="entry name" value="AB_hydrolase_fold"/>
</dbReference>
<reference evidence="3 4" key="1">
    <citation type="submission" date="2013-06" db="EMBL/GenBank/DDBJ databases">
        <title>Rumen cellulosomics: divergent fiber-degrading strategies revealed by comparative genome-wide analysis of six Ruminococcal strains.</title>
        <authorList>
            <person name="Dassa B."/>
            <person name="Borovok I."/>
            <person name="Lamed R."/>
            <person name="Flint H."/>
            <person name="Yeoman C.J."/>
            <person name="White B."/>
            <person name="Bayer E.A."/>
        </authorList>
    </citation>
    <scope>NUCLEOTIDE SEQUENCE [LARGE SCALE GENOMIC DNA]</scope>
    <source>
        <strain evidence="3 4">SY3</strain>
    </source>
</reference>
<dbReference type="Gene3D" id="3.40.50.1820">
    <property type="entry name" value="alpha/beta hydrolase"/>
    <property type="match status" value="1"/>
</dbReference>
<evidence type="ECO:0000256" key="1">
    <source>
        <dbReference type="ARBA" id="ARBA00022801"/>
    </source>
</evidence>
<dbReference type="SUPFAM" id="SSF53474">
    <property type="entry name" value="alpha/beta-Hydrolases"/>
    <property type="match status" value="1"/>
</dbReference>
<dbReference type="PANTHER" id="PTHR48081:SF6">
    <property type="entry name" value="PEPTIDASE S9 PROLYL OLIGOPEPTIDASE CATALYTIC DOMAIN-CONTAINING PROTEIN"/>
    <property type="match status" value="1"/>
</dbReference>
<protein>
    <submittedName>
        <fullName evidence="3">Acetyl esterase</fullName>
    </submittedName>
</protein>
<dbReference type="Proteomes" id="UP000021369">
    <property type="component" value="Unassembled WGS sequence"/>
</dbReference>
<comment type="caution">
    <text evidence="3">The sequence shown here is derived from an EMBL/GenBank/DDBJ whole genome shotgun (WGS) entry which is preliminary data.</text>
</comment>
<dbReference type="PATRIC" id="fig|1341156.4.peg.2630"/>
<accession>A0A011WKY9</accession>
<sequence length="277" mass="31326">MQKETIELSFDYDKAGIRDIGDRAALDCYYHTLTEEIGRKKHRAMIICPGGGYDFCSEREAEPVAFRFIGYGICCFVLRYTCQRAFPQNALECAAAIKYVRENAEKFDIDPDKIIVAGFSAGGHLAATVANLWNDEILTKPLGCNAEDIKVNASMLCYPVITSDPEFTHEGSILNLMRGREDDKELREYLAMEKHVGGQTPRTFLWHCSDDGCVRVQNSLLYMTELAKYWIPFESHIYERGGHGLSLCDESTATWEGHIQPICEAWTDAAVKWALRI</sequence>
<dbReference type="AlphaFoldDB" id="A0A011WKY9"/>
<keyword evidence="1" id="KW-0378">Hydrolase</keyword>